<dbReference type="RefSeq" id="WP_215242403.1">
    <property type="nucleotide sequence ID" value="NZ_CAJRAF010000004.1"/>
</dbReference>
<comment type="caution">
    <text evidence="1">The sequence shown here is derived from an EMBL/GenBank/DDBJ whole genome shotgun (WGS) entry which is preliminary data.</text>
</comment>
<keyword evidence="2" id="KW-1185">Reference proteome</keyword>
<dbReference type="Proteomes" id="UP000680038">
    <property type="component" value="Unassembled WGS sequence"/>
</dbReference>
<dbReference type="EMBL" id="CAJRAF010000004">
    <property type="protein sequence ID" value="CAG5018998.1"/>
    <property type="molecule type" value="Genomic_DNA"/>
</dbReference>
<evidence type="ECO:0000313" key="2">
    <source>
        <dbReference type="Proteomes" id="UP000680038"/>
    </source>
</evidence>
<accession>A0A916JHH6</accession>
<organism evidence="1 2">
    <name type="scientific">Dyadobacter helix</name>
    <dbReference type="NCBI Taxonomy" id="2822344"/>
    <lineage>
        <taxon>Bacteria</taxon>
        <taxon>Pseudomonadati</taxon>
        <taxon>Bacteroidota</taxon>
        <taxon>Cytophagia</taxon>
        <taxon>Cytophagales</taxon>
        <taxon>Spirosomataceae</taxon>
        <taxon>Dyadobacter</taxon>
    </lineage>
</organism>
<name>A0A916JHH6_9BACT</name>
<reference evidence="1" key="1">
    <citation type="submission" date="2021-04" db="EMBL/GenBank/DDBJ databases">
        <authorList>
            <person name="Rodrigo-Torres L."/>
            <person name="Arahal R. D."/>
            <person name="Lucena T."/>
        </authorList>
    </citation>
    <scope>NUCLEOTIDE SEQUENCE</scope>
    <source>
        <strain evidence="1">CECT 9275</strain>
    </source>
</reference>
<evidence type="ECO:0000313" key="1">
    <source>
        <dbReference type="EMBL" id="CAG5018998.1"/>
    </source>
</evidence>
<gene>
    <name evidence="1" type="ORF">DYBT9275_06124</name>
</gene>
<sequence length="208" mass="23982">MMKNEDSLWKSRLQITFTNFLHSYYPSLAETIDFRKKFEWLDQELEQVSLADNGPSVPPQVNKLVKVFNENGEEQWILIHLALQGSDDKDVAERLFTYYYRIFTTYHKPITVFTLSPDDNPSARLHENPALSVFNTLKLCNQYKEHLLKIDNPVAMLVAAFQALPENGVRKSISPAPPNGLVLHKIQQKVNLMINVGRAFSVRYTNPF</sequence>
<proteinExistence type="predicted"/>
<dbReference type="AlphaFoldDB" id="A0A916JHH6"/>
<protein>
    <submittedName>
        <fullName evidence="1">Uncharacterized protein</fullName>
    </submittedName>
</protein>